<organism evidence="1 2">
    <name type="scientific">Mycobacterium avium subsp. hominissuis</name>
    <dbReference type="NCBI Taxonomy" id="439334"/>
    <lineage>
        <taxon>Bacteria</taxon>
        <taxon>Bacillati</taxon>
        <taxon>Actinomycetota</taxon>
        <taxon>Actinomycetes</taxon>
        <taxon>Mycobacteriales</taxon>
        <taxon>Mycobacteriaceae</taxon>
        <taxon>Mycobacterium</taxon>
        <taxon>Mycobacterium avium complex (MAC)</taxon>
    </lineage>
</organism>
<evidence type="ECO:0000313" key="2">
    <source>
        <dbReference type="Proteomes" id="UP000218842"/>
    </source>
</evidence>
<accession>A0A2A3LCV6</accession>
<dbReference type="AlphaFoldDB" id="A0A2A3LCV6"/>
<dbReference type="Pfam" id="PF19760">
    <property type="entry name" value="DUF6247"/>
    <property type="match status" value="1"/>
</dbReference>
<dbReference type="EMBL" id="LBGZ01000031">
    <property type="protein sequence ID" value="PBJ39055.1"/>
    <property type="molecule type" value="Genomic_DNA"/>
</dbReference>
<gene>
    <name evidence="1" type="ORF">XV03_04135</name>
</gene>
<protein>
    <submittedName>
        <fullName evidence="1">Uncharacterized protein</fullName>
    </submittedName>
</protein>
<proteinExistence type="predicted"/>
<dbReference type="InterPro" id="IPR046214">
    <property type="entry name" value="DUF6247"/>
</dbReference>
<dbReference type="Proteomes" id="UP000218842">
    <property type="component" value="Unassembled WGS sequence"/>
</dbReference>
<comment type="caution">
    <text evidence="1">The sequence shown here is derived from an EMBL/GenBank/DDBJ whole genome shotgun (WGS) entry which is preliminary data.</text>
</comment>
<reference evidence="1 2" key="1">
    <citation type="journal article" date="2017" name="Genome Biol. Evol.">
        <title>Population Structure and Local Adaptation of MAC Lung Disease Agent Mycobacterium avium subsp. hominissuis.</title>
        <authorList>
            <person name="Yano H."/>
            <person name="Iwamoto T."/>
            <person name="Nishiuchi Y."/>
            <person name="Nakajima C."/>
            <person name="Starkova D.A."/>
            <person name="Mokrousov I."/>
            <person name="Narvskaya O."/>
            <person name="Yoshida S."/>
            <person name="Arikawa K."/>
            <person name="Nakanishi N."/>
            <person name="Osaki K."/>
            <person name="Nakagawa I."/>
            <person name="Ato M."/>
            <person name="Suzuki Y."/>
            <person name="Maruyama F."/>
        </authorList>
    </citation>
    <scope>NUCLEOTIDE SEQUENCE [LARGE SCALE GENOMIC DNA]</scope>
    <source>
        <strain evidence="1 2">OCU466</strain>
    </source>
</reference>
<sequence length="96" mass="10629">MQVGVEESGPAIRAVLAEFAPDDVGEFEAEFRIALAEADDTSDLAPVHAVLDKWWRRAHLRRKPPTEEERAAVARARSGDFSGIRARTATGDWIEL</sequence>
<evidence type="ECO:0000313" key="1">
    <source>
        <dbReference type="EMBL" id="PBJ39055.1"/>
    </source>
</evidence>
<name>A0A2A3LCV6_MYCAV</name>